<reference evidence="1" key="1">
    <citation type="submission" date="2020-05" db="EMBL/GenBank/DDBJ databases">
        <authorList>
            <person name="Chiriac C."/>
            <person name="Salcher M."/>
            <person name="Ghai R."/>
            <person name="Kavagutti S V."/>
        </authorList>
    </citation>
    <scope>NUCLEOTIDE SEQUENCE</scope>
</reference>
<name>A0A6J7WUD8_9CAUD</name>
<proteinExistence type="predicted"/>
<dbReference type="EMBL" id="LR798285">
    <property type="protein sequence ID" value="CAB5220302.1"/>
    <property type="molecule type" value="Genomic_DNA"/>
</dbReference>
<evidence type="ECO:0000313" key="1">
    <source>
        <dbReference type="EMBL" id="CAB5220302.1"/>
    </source>
</evidence>
<organism evidence="1">
    <name type="scientific">uncultured Caudovirales phage</name>
    <dbReference type="NCBI Taxonomy" id="2100421"/>
    <lineage>
        <taxon>Viruses</taxon>
        <taxon>Duplodnaviria</taxon>
        <taxon>Heunggongvirae</taxon>
        <taxon>Uroviricota</taxon>
        <taxon>Caudoviricetes</taxon>
        <taxon>Peduoviridae</taxon>
        <taxon>Maltschvirus</taxon>
        <taxon>Maltschvirus maltsch</taxon>
    </lineage>
</organism>
<protein>
    <submittedName>
        <fullName evidence="1">Uncharacterized protein</fullName>
    </submittedName>
</protein>
<accession>A0A6J7WUD8</accession>
<gene>
    <name evidence="1" type="ORF">UFOVP233_42</name>
</gene>
<sequence>MTHPDRHPLDGNMIAADDHYSDHDNCPGCEGGDKWPEDKPSWQCPVCELIYIEEDEIVNFVQSRFEGNP</sequence>